<dbReference type="KEGG" id="dpf:ON006_03250"/>
<keyword evidence="2" id="KW-1185">Reference proteome</keyword>
<gene>
    <name evidence="1" type="ORF">ON006_03250</name>
</gene>
<proteinExistence type="predicted"/>
<accession>A0A9E8NBM3</accession>
<dbReference type="EMBL" id="CP112998">
    <property type="protein sequence ID" value="WAC12983.1"/>
    <property type="molecule type" value="Genomic_DNA"/>
</dbReference>
<evidence type="ECO:0000313" key="2">
    <source>
        <dbReference type="Proteomes" id="UP001164653"/>
    </source>
</evidence>
<dbReference type="AlphaFoldDB" id="A0A9E8NBM3"/>
<name>A0A9E8NBM3_9BACT</name>
<reference evidence="1" key="1">
    <citation type="submission" date="2022-11" db="EMBL/GenBank/DDBJ databases">
        <title>Dyadobacter pollutisoli sp. nov., isolated from plastic dumped soil.</title>
        <authorList>
            <person name="Kim J.M."/>
            <person name="Kim K.R."/>
            <person name="Lee J.K."/>
            <person name="Hao L."/>
            <person name="Jeon C.O."/>
        </authorList>
    </citation>
    <scope>NUCLEOTIDE SEQUENCE</scope>
    <source>
        <strain evidence="1">U1</strain>
    </source>
</reference>
<protein>
    <submittedName>
        <fullName evidence="1">Uncharacterized protein</fullName>
    </submittedName>
</protein>
<dbReference type="Proteomes" id="UP001164653">
    <property type="component" value="Chromosome"/>
</dbReference>
<dbReference type="RefSeq" id="WP_244825059.1">
    <property type="nucleotide sequence ID" value="NZ_CP112998.1"/>
</dbReference>
<evidence type="ECO:0000313" key="1">
    <source>
        <dbReference type="EMBL" id="WAC12983.1"/>
    </source>
</evidence>
<sequence>MSIQTIPVKVEHVLKNNQSAIIETSSISTSQIIALAAMTCPGNTLTIKSAYTITQEHLTQIIDVVAPGGVIFDFTR</sequence>
<organism evidence="1 2">
    <name type="scientific">Dyadobacter pollutisoli</name>
    <dbReference type="NCBI Taxonomy" id="2910158"/>
    <lineage>
        <taxon>Bacteria</taxon>
        <taxon>Pseudomonadati</taxon>
        <taxon>Bacteroidota</taxon>
        <taxon>Cytophagia</taxon>
        <taxon>Cytophagales</taxon>
        <taxon>Spirosomataceae</taxon>
        <taxon>Dyadobacter</taxon>
    </lineage>
</organism>